<organism evidence="2 3">
    <name type="scientific">Aspergillus phoenicis ATCC 13157</name>
    <dbReference type="NCBI Taxonomy" id="1353007"/>
    <lineage>
        <taxon>Eukaryota</taxon>
        <taxon>Fungi</taxon>
        <taxon>Dikarya</taxon>
        <taxon>Ascomycota</taxon>
        <taxon>Pezizomycotina</taxon>
        <taxon>Eurotiomycetes</taxon>
        <taxon>Eurotiomycetidae</taxon>
        <taxon>Eurotiales</taxon>
        <taxon>Aspergillaceae</taxon>
        <taxon>Aspergillus</taxon>
    </lineage>
</organism>
<gene>
    <name evidence="2" type="ORF">M752DRAFT_329269</name>
</gene>
<proteinExistence type="predicted"/>
<dbReference type="EMBL" id="KZ851862">
    <property type="protein sequence ID" value="RDK39107.1"/>
    <property type="molecule type" value="Genomic_DNA"/>
</dbReference>
<dbReference type="Proteomes" id="UP000254937">
    <property type="component" value="Unassembled WGS sequence"/>
</dbReference>
<feature type="compositionally biased region" description="Basic and acidic residues" evidence="1">
    <location>
        <begin position="161"/>
        <end position="172"/>
    </location>
</feature>
<sequence length="197" mass="22079">MPIRCHVRLAYSNYCLLRIQQTHRTWVDRSAAGENYERLVMMISGTVFLFDIYRRTRGIDENKPGKVQSRATGPIWIKCAGPPMSPCKQTLSASTVALIGELIFGVVTGKSKTSVLTLDCLLEKWEMEMDKSSSICVRKELRMIRKAGLEAFSMSPEGPDDGGKSQKRDSYCTKKRKCNLSPVSSDLKDPLPATLVR</sequence>
<evidence type="ECO:0000313" key="3">
    <source>
        <dbReference type="Proteomes" id="UP000254937"/>
    </source>
</evidence>
<feature type="region of interest" description="Disordered" evidence="1">
    <location>
        <begin position="152"/>
        <end position="173"/>
    </location>
</feature>
<reference evidence="2 3" key="1">
    <citation type="submission" date="2018-07" db="EMBL/GenBank/DDBJ databases">
        <title>Section-level genome sequencing of Aspergillus section Nigri to investigate inter- and intra-species variation.</title>
        <authorList>
            <consortium name="DOE Joint Genome Institute"/>
            <person name="Vesth T.C."/>
            <person name="Nybo J.L."/>
            <person name="Theobald S."/>
            <person name="Frisvad J.C."/>
            <person name="Larsen T.O."/>
            <person name="Nielsen K.F."/>
            <person name="Hoof J.B."/>
            <person name="Brandl J."/>
            <person name="Salamov A."/>
            <person name="Riley R."/>
            <person name="Gladden J.M."/>
            <person name="Phatale P."/>
            <person name="Nielsen M.T."/>
            <person name="Lyhne E.K."/>
            <person name="Kogle M.E."/>
            <person name="Strasser K."/>
            <person name="McDonnell E."/>
            <person name="Barry K."/>
            <person name="Clum A."/>
            <person name="Chen C."/>
            <person name="Nolan M."/>
            <person name="Sandor L."/>
            <person name="Kuo A."/>
            <person name="Lipzen A."/>
            <person name="Hainaut M."/>
            <person name="Drula E."/>
            <person name="Tsang A."/>
            <person name="Magnuson J.K."/>
            <person name="Henrissat B."/>
            <person name="Wiebenga A."/>
            <person name="Simmons B.A."/>
            <person name="Makela M.R."/>
            <person name="De vries R.P."/>
            <person name="Grigoriev I.V."/>
            <person name="Mortensen U.H."/>
            <person name="Baker S.E."/>
            <person name="Andersen M.R."/>
        </authorList>
    </citation>
    <scope>NUCLEOTIDE SEQUENCE [LARGE SCALE GENOMIC DNA]</scope>
    <source>
        <strain evidence="2 3">ATCC 13157</strain>
    </source>
</reference>
<evidence type="ECO:0000313" key="2">
    <source>
        <dbReference type="EMBL" id="RDK39107.1"/>
    </source>
</evidence>
<dbReference type="AlphaFoldDB" id="A0A370PA75"/>
<protein>
    <submittedName>
        <fullName evidence="2">Uncharacterized protein</fullName>
    </submittedName>
</protein>
<accession>A0A370PA75</accession>
<keyword evidence="3" id="KW-1185">Reference proteome</keyword>
<evidence type="ECO:0000256" key="1">
    <source>
        <dbReference type="SAM" id="MobiDB-lite"/>
    </source>
</evidence>
<name>A0A370PA75_ASPPH</name>